<evidence type="ECO:0000313" key="7">
    <source>
        <dbReference type="Proteomes" id="UP000450599"/>
    </source>
</evidence>
<sequence>MRTNRWLFSLACMLSVFVCGNAQKTPSPFQRGDRVVFLGNSITEGGHYHSYIWLYYITHFPDMRMRMYSAGTGGDSSWDMLERIEEDVYGKNPTVVTATFGMNDSGYFEYNGDNPTAFVERQMYRVDTTFQAMQKIMKSHKDTRVIMIAGTPYDETWQNEKNKPFLGKNATIQKIIRLQREAAVKNDWAFVDFHNPVLEVNRVQQAKDPRFTLMQGDRIHPDNHGNMLMAYFFLKSQGLAGKPVAKVDIDASRRVVLANENCFVNELKVSDKGTISFTYLAKSLPYPMDTISRGWEKKHTQYEATLYAPIMEDLNQEVLRVDGLKGAYRLEIDGDSISTFSAEDLAKGINLAALTNTPQYQQAVRVMHLNEERWNIEKRFREYAWTEFYILKRKGMLFQDNIAAMDTLRANLHTNIFLAGHLDNYSKMMYPEIREAWNQQIDMLVDRMYQIAQPKVRRIELIKK</sequence>
<protein>
    <recommendedName>
        <fullName evidence="2">SGNH hydrolase-type esterase domain-containing protein</fullName>
    </recommendedName>
</protein>
<evidence type="ECO:0000313" key="4">
    <source>
        <dbReference type="EMBL" id="MRY83167.1"/>
    </source>
</evidence>
<dbReference type="Gene3D" id="3.40.50.1110">
    <property type="entry name" value="SGNH hydrolase"/>
    <property type="match status" value="1"/>
</dbReference>
<reference evidence="3 6" key="1">
    <citation type="submission" date="2015-09" db="EMBL/GenBank/DDBJ databases">
        <authorList>
            <consortium name="Pathogen Informatics"/>
        </authorList>
    </citation>
    <scope>NUCLEOTIDE SEQUENCE [LARGE SCALE GENOMIC DNA]</scope>
    <source>
        <strain evidence="3 6">2789STDY5834948</strain>
    </source>
</reference>
<dbReference type="AlphaFoldDB" id="A0A174VDW8"/>
<dbReference type="InterPro" id="IPR036514">
    <property type="entry name" value="SGNH_hydro_sf"/>
</dbReference>
<name>A0A174VDW8_PARDI</name>
<reference evidence="7 8" key="2">
    <citation type="journal article" date="2019" name="Nat. Med.">
        <title>A library of human gut bacterial isolates paired with longitudinal multiomics data enables mechanistic microbiome research.</title>
        <authorList>
            <person name="Poyet M."/>
            <person name="Groussin M."/>
            <person name="Gibbons S.M."/>
            <person name="Avila-Pacheco J."/>
            <person name="Jiang X."/>
            <person name="Kearney S.M."/>
            <person name="Perrotta A.R."/>
            <person name="Berdy B."/>
            <person name="Zhao S."/>
            <person name="Lieberman T.D."/>
            <person name="Swanson P.K."/>
            <person name="Smith M."/>
            <person name="Roesemann S."/>
            <person name="Alexander J.E."/>
            <person name="Rich S.A."/>
            <person name="Livny J."/>
            <person name="Vlamakis H."/>
            <person name="Clish C."/>
            <person name="Bullock K."/>
            <person name="Deik A."/>
            <person name="Scott J."/>
            <person name="Pierce K.A."/>
            <person name="Xavier R.J."/>
            <person name="Alm E.J."/>
        </authorList>
    </citation>
    <scope>NUCLEOTIDE SEQUENCE [LARGE SCALE GENOMIC DNA]</scope>
    <source>
        <strain evidence="5 8">BIOML-A10</strain>
        <strain evidence="4 7">BIOML-A11</strain>
    </source>
</reference>
<dbReference type="Proteomes" id="UP000095332">
    <property type="component" value="Unassembled WGS sequence"/>
</dbReference>
<keyword evidence="1" id="KW-0732">Signal</keyword>
<evidence type="ECO:0000313" key="6">
    <source>
        <dbReference type="Proteomes" id="UP000095332"/>
    </source>
</evidence>
<dbReference type="PANTHER" id="PTHR30383">
    <property type="entry name" value="THIOESTERASE 1/PROTEASE 1/LYSOPHOSPHOLIPASE L1"/>
    <property type="match status" value="1"/>
</dbReference>
<feature type="chain" id="PRO_5033254548" description="SGNH hydrolase-type esterase domain-containing protein" evidence="1">
    <location>
        <begin position="25"/>
        <end position="464"/>
    </location>
</feature>
<evidence type="ECO:0000313" key="5">
    <source>
        <dbReference type="EMBL" id="MRZ05133.1"/>
    </source>
</evidence>
<dbReference type="PANTHER" id="PTHR30383:SF5">
    <property type="entry name" value="SGNH HYDROLASE-TYPE ESTERASE DOMAIN-CONTAINING PROTEIN"/>
    <property type="match status" value="1"/>
</dbReference>
<feature type="signal peptide" evidence="1">
    <location>
        <begin position="1"/>
        <end position="24"/>
    </location>
</feature>
<dbReference type="Pfam" id="PF13472">
    <property type="entry name" value="Lipase_GDSL_2"/>
    <property type="match status" value="1"/>
</dbReference>
<dbReference type="EMBL" id="WKMW01000002">
    <property type="protein sequence ID" value="MRY83167.1"/>
    <property type="molecule type" value="Genomic_DNA"/>
</dbReference>
<dbReference type="RefSeq" id="WP_057328468.1">
    <property type="nucleotide sequence ID" value="NZ_CZBM01000007.1"/>
</dbReference>
<dbReference type="InterPro" id="IPR051532">
    <property type="entry name" value="Ester_Hydrolysis_Enzymes"/>
</dbReference>
<organism evidence="3 6">
    <name type="scientific">Parabacteroides distasonis</name>
    <dbReference type="NCBI Taxonomy" id="823"/>
    <lineage>
        <taxon>Bacteria</taxon>
        <taxon>Pseudomonadati</taxon>
        <taxon>Bacteroidota</taxon>
        <taxon>Bacteroidia</taxon>
        <taxon>Bacteroidales</taxon>
        <taxon>Tannerellaceae</taxon>
        <taxon>Parabacteroides</taxon>
    </lineage>
</organism>
<feature type="domain" description="SGNH hydrolase-type esterase" evidence="2">
    <location>
        <begin position="37"/>
        <end position="226"/>
    </location>
</feature>
<dbReference type="SUPFAM" id="SSF52266">
    <property type="entry name" value="SGNH hydrolase"/>
    <property type="match status" value="1"/>
</dbReference>
<gene>
    <name evidence="3" type="ORF">ERS852560_02050</name>
    <name evidence="5" type="ORF">GKD54_02645</name>
    <name evidence="4" type="ORF">GKD58_02585</name>
</gene>
<evidence type="ECO:0000259" key="2">
    <source>
        <dbReference type="Pfam" id="PF13472"/>
    </source>
</evidence>
<dbReference type="Proteomes" id="UP000450599">
    <property type="component" value="Unassembled WGS sequence"/>
</dbReference>
<accession>A0A174VDW8</accession>
<evidence type="ECO:0000313" key="3">
    <source>
        <dbReference type="EMBL" id="CUQ29279.1"/>
    </source>
</evidence>
<dbReference type="GO" id="GO:0004622">
    <property type="term" value="F:phosphatidylcholine lysophospholipase activity"/>
    <property type="evidence" value="ECO:0007669"/>
    <property type="project" value="TreeGrafter"/>
</dbReference>
<dbReference type="CDD" id="cd01834">
    <property type="entry name" value="SGNH_hydrolase_like_2"/>
    <property type="match status" value="1"/>
</dbReference>
<proteinExistence type="predicted"/>
<dbReference type="Proteomes" id="UP000471216">
    <property type="component" value="Unassembled WGS sequence"/>
</dbReference>
<dbReference type="InterPro" id="IPR013830">
    <property type="entry name" value="SGNH_hydro"/>
</dbReference>
<dbReference type="EMBL" id="CZBM01000007">
    <property type="protein sequence ID" value="CUQ29279.1"/>
    <property type="molecule type" value="Genomic_DNA"/>
</dbReference>
<evidence type="ECO:0000256" key="1">
    <source>
        <dbReference type="SAM" id="SignalP"/>
    </source>
</evidence>
<dbReference type="EMBL" id="WKMX01000002">
    <property type="protein sequence ID" value="MRZ05133.1"/>
    <property type="molecule type" value="Genomic_DNA"/>
</dbReference>
<evidence type="ECO:0000313" key="8">
    <source>
        <dbReference type="Proteomes" id="UP000471216"/>
    </source>
</evidence>